<sequence>MPAGANKDDFNIATIKESKIYMYADDMVLTSRSQEELQIAFDRLTEWANENDLQLNDKKTVMMVFRKGGRLPRNTGITYNGTALNGQLQIGVTLKLKETYIRNM</sequence>
<dbReference type="Proteomes" id="UP001148838">
    <property type="component" value="Unassembled WGS sequence"/>
</dbReference>
<proteinExistence type="predicted"/>
<protein>
    <recommendedName>
        <fullName evidence="1">Reverse transcriptase domain-containing protein</fullName>
    </recommendedName>
</protein>
<reference evidence="2 3" key="1">
    <citation type="journal article" date="2022" name="Allergy">
        <title>Genome assembly and annotation of Periplaneta americana reveal a comprehensive cockroach allergen profile.</title>
        <authorList>
            <person name="Wang L."/>
            <person name="Xiong Q."/>
            <person name="Saelim N."/>
            <person name="Wang L."/>
            <person name="Nong W."/>
            <person name="Wan A.T."/>
            <person name="Shi M."/>
            <person name="Liu X."/>
            <person name="Cao Q."/>
            <person name="Hui J.H.L."/>
            <person name="Sookrung N."/>
            <person name="Leung T.F."/>
            <person name="Tungtrongchitr A."/>
            <person name="Tsui S.K.W."/>
        </authorList>
    </citation>
    <scope>NUCLEOTIDE SEQUENCE [LARGE SCALE GENOMIC DNA]</scope>
    <source>
        <strain evidence="2">PWHHKU_190912</strain>
    </source>
</reference>
<dbReference type="InterPro" id="IPR000477">
    <property type="entry name" value="RT_dom"/>
</dbReference>
<dbReference type="PROSITE" id="PS50878">
    <property type="entry name" value="RT_POL"/>
    <property type="match status" value="1"/>
</dbReference>
<dbReference type="SUPFAM" id="SSF56672">
    <property type="entry name" value="DNA/RNA polymerases"/>
    <property type="match status" value="1"/>
</dbReference>
<organism evidence="2 3">
    <name type="scientific">Periplaneta americana</name>
    <name type="common">American cockroach</name>
    <name type="synonym">Blatta americana</name>
    <dbReference type="NCBI Taxonomy" id="6978"/>
    <lineage>
        <taxon>Eukaryota</taxon>
        <taxon>Metazoa</taxon>
        <taxon>Ecdysozoa</taxon>
        <taxon>Arthropoda</taxon>
        <taxon>Hexapoda</taxon>
        <taxon>Insecta</taxon>
        <taxon>Pterygota</taxon>
        <taxon>Neoptera</taxon>
        <taxon>Polyneoptera</taxon>
        <taxon>Dictyoptera</taxon>
        <taxon>Blattodea</taxon>
        <taxon>Blattoidea</taxon>
        <taxon>Blattidae</taxon>
        <taxon>Blattinae</taxon>
        <taxon>Periplaneta</taxon>
    </lineage>
</organism>
<accession>A0ABQ8TVC9</accession>
<feature type="domain" description="Reverse transcriptase" evidence="1">
    <location>
        <begin position="1"/>
        <end position="84"/>
    </location>
</feature>
<comment type="caution">
    <text evidence="2">The sequence shown here is derived from an EMBL/GenBank/DDBJ whole genome shotgun (WGS) entry which is preliminary data.</text>
</comment>
<evidence type="ECO:0000313" key="2">
    <source>
        <dbReference type="EMBL" id="KAJ4450644.1"/>
    </source>
</evidence>
<name>A0ABQ8TVC9_PERAM</name>
<evidence type="ECO:0000259" key="1">
    <source>
        <dbReference type="PROSITE" id="PS50878"/>
    </source>
</evidence>
<dbReference type="InterPro" id="IPR043502">
    <property type="entry name" value="DNA/RNA_pol_sf"/>
</dbReference>
<evidence type="ECO:0000313" key="3">
    <source>
        <dbReference type="Proteomes" id="UP001148838"/>
    </source>
</evidence>
<keyword evidence="3" id="KW-1185">Reference proteome</keyword>
<dbReference type="EMBL" id="JAJSOF020000001">
    <property type="protein sequence ID" value="KAJ4450644.1"/>
    <property type="molecule type" value="Genomic_DNA"/>
</dbReference>
<dbReference type="Pfam" id="PF00078">
    <property type="entry name" value="RVT_1"/>
    <property type="match status" value="1"/>
</dbReference>
<gene>
    <name evidence="2" type="ORF">ANN_02073</name>
</gene>